<evidence type="ECO:0000313" key="2">
    <source>
        <dbReference type="Proteomes" id="UP000593568"/>
    </source>
</evidence>
<reference evidence="1 2" key="1">
    <citation type="journal article" date="2019" name="Genome Biol. Evol.">
        <title>Insights into the evolution of the New World diploid cottons (Gossypium, subgenus Houzingenia) based on genome sequencing.</title>
        <authorList>
            <person name="Grover C.E."/>
            <person name="Arick M.A. 2nd"/>
            <person name="Thrash A."/>
            <person name="Conover J.L."/>
            <person name="Sanders W.S."/>
            <person name="Peterson D.G."/>
            <person name="Frelichowski J.E."/>
            <person name="Scheffler J.A."/>
            <person name="Scheffler B.E."/>
            <person name="Wendel J.F."/>
        </authorList>
    </citation>
    <scope>NUCLEOTIDE SEQUENCE [LARGE SCALE GENOMIC DNA]</scope>
    <source>
        <strain evidence="1">8</strain>
        <tissue evidence="1">Leaf</tissue>
    </source>
</reference>
<protein>
    <submittedName>
        <fullName evidence="1">Uncharacterized protein</fullName>
    </submittedName>
</protein>
<keyword evidence="2" id="KW-1185">Reference proteome</keyword>
<comment type="caution">
    <text evidence="1">The sequence shown here is derived from an EMBL/GenBank/DDBJ whole genome shotgun (WGS) entry which is preliminary data.</text>
</comment>
<organism evidence="1 2">
    <name type="scientific">Gossypium trilobum</name>
    <dbReference type="NCBI Taxonomy" id="34281"/>
    <lineage>
        <taxon>Eukaryota</taxon>
        <taxon>Viridiplantae</taxon>
        <taxon>Streptophyta</taxon>
        <taxon>Embryophyta</taxon>
        <taxon>Tracheophyta</taxon>
        <taxon>Spermatophyta</taxon>
        <taxon>Magnoliopsida</taxon>
        <taxon>eudicotyledons</taxon>
        <taxon>Gunneridae</taxon>
        <taxon>Pentapetalae</taxon>
        <taxon>rosids</taxon>
        <taxon>malvids</taxon>
        <taxon>Malvales</taxon>
        <taxon>Malvaceae</taxon>
        <taxon>Malvoideae</taxon>
        <taxon>Gossypium</taxon>
    </lineage>
</organism>
<dbReference type="EMBL" id="JABEZW010000011">
    <property type="protein sequence ID" value="MBA0779543.1"/>
    <property type="molecule type" value="Genomic_DNA"/>
</dbReference>
<gene>
    <name evidence="1" type="ORF">Gotri_003790</name>
</gene>
<dbReference type="Proteomes" id="UP000593568">
    <property type="component" value="Unassembled WGS sequence"/>
</dbReference>
<name>A0A7J9F2K6_9ROSI</name>
<evidence type="ECO:0000313" key="1">
    <source>
        <dbReference type="EMBL" id="MBA0779543.1"/>
    </source>
</evidence>
<dbReference type="AlphaFoldDB" id="A0A7J9F2K6"/>
<proteinExistence type="predicted"/>
<sequence length="25" mass="3047">MRHRRGAHLISNPHRLMKFKHLPRG</sequence>
<accession>A0A7J9F2K6</accession>